<accession>A0ACB8BDR1</accession>
<evidence type="ECO:0000313" key="2">
    <source>
        <dbReference type="Proteomes" id="UP000790709"/>
    </source>
</evidence>
<sequence length="548" mass="59485">MAMANSQSTNLAPTSAEATNDANDHLQKQPQAFDSLEEKIKLDIEHAVVENDPRIWSMTRKNLVLCIISGASMIAGLSANIQNPANAQIEQELHASSGDISLSLSLFILVQGNFPVIWSAVSEIKGRKLVYLLSVALFTLGSVIVAISKTIGLVIGMRIVQAAGSSAVIAIGAATLADIYEPHQRGTMMGVYYSAPLLGPSIGPLLGGGLTQGLDWRAVFWFLVIWGAIIFLAFLILFKDTFRRERSLTYQNVLKRRIREQSLAKSKANSQDTVIHPSAEEPKGTKNERAPEVQDLEAQATIPVPSASAIKEVTLSLADVNPFPPYLKIIARKNNFAILVPSGLLFAFSFSIAYTCARTLADSYQYDALKTGLVLLAYGIGIVAGSILGGRWSDRTLARLKAKHGGKSYPEMRLESTKVAMWWLPPSVIGYAWVCQERVHVAAMCVMLFLAGFFSIWIYTSTLAYIVDANVGRSSTAVATNSSFRGASAFVAAEVAVPLQDAIGDGGLYTLWAGLLIIAQLLILLVLYKGAKWREESEAREKLKSESQ</sequence>
<name>A0ACB8BDR1_9AGAM</name>
<dbReference type="EMBL" id="MU266441">
    <property type="protein sequence ID" value="KAH7923831.1"/>
    <property type="molecule type" value="Genomic_DNA"/>
</dbReference>
<keyword evidence="2" id="KW-1185">Reference proteome</keyword>
<organism evidence="1 2">
    <name type="scientific">Leucogyrophana mollusca</name>
    <dbReference type="NCBI Taxonomy" id="85980"/>
    <lineage>
        <taxon>Eukaryota</taxon>
        <taxon>Fungi</taxon>
        <taxon>Dikarya</taxon>
        <taxon>Basidiomycota</taxon>
        <taxon>Agaricomycotina</taxon>
        <taxon>Agaricomycetes</taxon>
        <taxon>Agaricomycetidae</taxon>
        <taxon>Boletales</taxon>
        <taxon>Boletales incertae sedis</taxon>
        <taxon>Leucogyrophana</taxon>
    </lineage>
</organism>
<protein>
    <submittedName>
        <fullName evidence="1">MFS general substrate transporter</fullName>
    </submittedName>
</protein>
<proteinExistence type="predicted"/>
<dbReference type="Proteomes" id="UP000790709">
    <property type="component" value="Unassembled WGS sequence"/>
</dbReference>
<comment type="caution">
    <text evidence="1">The sequence shown here is derived from an EMBL/GenBank/DDBJ whole genome shotgun (WGS) entry which is preliminary data.</text>
</comment>
<reference evidence="1" key="1">
    <citation type="journal article" date="2021" name="New Phytol.">
        <title>Evolutionary innovations through gain and loss of genes in the ectomycorrhizal Boletales.</title>
        <authorList>
            <person name="Wu G."/>
            <person name="Miyauchi S."/>
            <person name="Morin E."/>
            <person name="Kuo A."/>
            <person name="Drula E."/>
            <person name="Varga T."/>
            <person name="Kohler A."/>
            <person name="Feng B."/>
            <person name="Cao Y."/>
            <person name="Lipzen A."/>
            <person name="Daum C."/>
            <person name="Hundley H."/>
            <person name="Pangilinan J."/>
            <person name="Johnson J."/>
            <person name="Barry K."/>
            <person name="LaButti K."/>
            <person name="Ng V."/>
            <person name="Ahrendt S."/>
            <person name="Min B."/>
            <person name="Choi I.G."/>
            <person name="Park H."/>
            <person name="Plett J.M."/>
            <person name="Magnuson J."/>
            <person name="Spatafora J.W."/>
            <person name="Nagy L.G."/>
            <person name="Henrissat B."/>
            <person name="Grigoriev I.V."/>
            <person name="Yang Z.L."/>
            <person name="Xu J."/>
            <person name="Martin F.M."/>
        </authorList>
    </citation>
    <scope>NUCLEOTIDE SEQUENCE</scope>
    <source>
        <strain evidence="1">KUC20120723A-06</strain>
    </source>
</reference>
<gene>
    <name evidence="1" type="ORF">BV22DRAFT_558097</name>
</gene>
<evidence type="ECO:0000313" key="1">
    <source>
        <dbReference type="EMBL" id="KAH7923831.1"/>
    </source>
</evidence>